<dbReference type="Proteomes" id="UP000008672">
    <property type="component" value="Unassembled WGS sequence"/>
</dbReference>
<dbReference type="AlphaFoldDB" id="H3BEM5"/>
<comment type="catalytic activity">
    <reaction evidence="15">
        <text>[(2E,6E,10E)-geranylgeranyl]-L-cysteine + O2 + H2O = (2E,6E,10E)-geranylgeranial + L-cysteine + H2O2</text>
        <dbReference type="Rhea" id="RHEA:70407"/>
        <dbReference type="ChEBI" id="CHEBI:15377"/>
        <dbReference type="ChEBI" id="CHEBI:15379"/>
        <dbReference type="ChEBI" id="CHEBI:16240"/>
        <dbReference type="ChEBI" id="CHEBI:35235"/>
        <dbReference type="ChEBI" id="CHEBI:189549"/>
        <dbReference type="ChEBI" id="CHEBI:189554"/>
        <dbReference type="EC" id="1.8.3.5"/>
    </reaction>
    <physiologicalReaction direction="left-to-right" evidence="15">
        <dbReference type="Rhea" id="RHEA:70408"/>
    </physiologicalReaction>
</comment>
<feature type="chain" id="PRO_5003581225" description="Prenylcysteine oxidase 1" evidence="17">
    <location>
        <begin position="25"/>
        <end position="503"/>
    </location>
</feature>
<dbReference type="PANTHER" id="PTHR15944:SF3">
    <property type="entry name" value="PRENYLCYSTEINE OXIDASE 1"/>
    <property type="match status" value="1"/>
</dbReference>
<evidence type="ECO:0000259" key="18">
    <source>
        <dbReference type="Pfam" id="PF07156"/>
    </source>
</evidence>
<dbReference type="Gene3D" id="3.50.50.60">
    <property type="entry name" value="FAD/NAD(P)-binding domain"/>
    <property type="match status" value="1"/>
</dbReference>
<evidence type="ECO:0000256" key="15">
    <source>
        <dbReference type="ARBA" id="ARBA00049343"/>
    </source>
</evidence>
<evidence type="ECO:0000256" key="2">
    <source>
        <dbReference type="ARBA" id="ARBA00004371"/>
    </source>
</evidence>
<evidence type="ECO:0000256" key="8">
    <source>
        <dbReference type="ARBA" id="ARBA00023180"/>
    </source>
</evidence>
<evidence type="ECO:0000256" key="1">
    <source>
        <dbReference type="ARBA" id="ARBA00001974"/>
    </source>
</evidence>
<dbReference type="SUPFAM" id="SSF51905">
    <property type="entry name" value="FAD/NAD(P)-binding domain"/>
    <property type="match status" value="1"/>
</dbReference>
<dbReference type="GO" id="GO:0030327">
    <property type="term" value="P:prenylated protein catabolic process"/>
    <property type="evidence" value="ECO:0007669"/>
    <property type="project" value="TreeGrafter"/>
</dbReference>
<comment type="catalytic activity">
    <reaction evidence="13">
        <text>S-(2E,6E)-farnesyl-L-cysteine + O2 + H2O = (2E,6E)-farnesal + L-cysteine + H2O2</text>
        <dbReference type="Rhea" id="RHEA:30231"/>
        <dbReference type="ChEBI" id="CHEBI:15377"/>
        <dbReference type="ChEBI" id="CHEBI:15379"/>
        <dbReference type="ChEBI" id="CHEBI:15894"/>
        <dbReference type="ChEBI" id="CHEBI:16240"/>
        <dbReference type="ChEBI" id="CHEBI:35235"/>
        <dbReference type="ChEBI" id="CHEBI:62141"/>
        <dbReference type="EC" id="1.8.3.5"/>
    </reaction>
    <physiologicalReaction direction="left-to-right" evidence="13">
        <dbReference type="Rhea" id="RHEA:30232"/>
    </physiologicalReaction>
</comment>
<evidence type="ECO:0000256" key="7">
    <source>
        <dbReference type="ARBA" id="ARBA00023002"/>
    </source>
</evidence>
<organism evidence="19 20">
    <name type="scientific">Latimeria chalumnae</name>
    <name type="common">Coelacanth</name>
    <dbReference type="NCBI Taxonomy" id="7897"/>
    <lineage>
        <taxon>Eukaryota</taxon>
        <taxon>Metazoa</taxon>
        <taxon>Chordata</taxon>
        <taxon>Craniata</taxon>
        <taxon>Vertebrata</taxon>
        <taxon>Euteleostomi</taxon>
        <taxon>Coelacanthiformes</taxon>
        <taxon>Coelacanthidae</taxon>
        <taxon>Latimeria</taxon>
    </lineage>
</organism>
<evidence type="ECO:0000256" key="11">
    <source>
        <dbReference type="ARBA" id="ARBA00040608"/>
    </source>
</evidence>
<evidence type="ECO:0000256" key="3">
    <source>
        <dbReference type="ARBA" id="ARBA00009967"/>
    </source>
</evidence>
<dbReference type="GeneTree" id="ENSGT00390000011206"/>
<evidence type="ECO:0000256" key="17">
    <source>
        <dbReference type="SAM" id="SignalP"/>
    </source>
</evidence>
<dbReference type="InterPro" id="IPR036188">
    <property type="entry name" value="FAD/NAD-bd_sf"/>
</dbReference>
<gene>
    <name evidence="19" type="primary">PCYOX1</name>
</gene>
<keyword evidence="7 16" id="KW-0560">Oxidoreductase</keyword>
<evidence type="ECO:0000256" key="5">
    <source>
        <dbReference type="ARBA" id="ARBA00022729"/>
    </source>
</evidence>
<evidence type="ECO:0000256" key="12">
    <source>
        <dbReference type="ARBA" id="ARBA00045287"/>
    </source>
</evidence>
<keyword evidence="8" id="KW-0325">Glycoprotein</keyword>
<feature type="domain" description="Prenylcysteine lyase" evidence="18">
    <location>
        <begin position="125"/>
        <end position="492"/>
    </location>
</feature>
<evidence type="ECO:0000256" key="9">
    <source>
        <dbReference type="ARBA" id="ARBA00023228"/>
    </source>
</evidence>
<dbReference type="PANTHER" id="PTHR15944">
    <property type="entry name" value="FARNESYLCYSTEINE LYASE"/>
    <property type="match status" value="1"/>
</dbReference>
<evidence type="ECO:0000256" key="10">
    <source>
        <dbReference type="ARBA" id="ARBA00039077"/>
    </source>
</evidence>
<evidence type="ECO:0000256" key="4">
    <source>
        <dbReference type="ARBA" id="ARBA00022630"/>
    </source>
</evidence>
<dbReference type="InterPro" id="IPR010795">
    <property type="entry name" value="Prenylcys_lyase"/>
</dbReference>
<dbReference type="STRING" id="7897.ENSLACP00000020346"/>
<dbReference type="GO" id="GO:0001735">
    <property type="term" value="F:prenylcysteine oxidase activity"/>
    <property type="evidence" value="ECO:0007669"/>
    <property type="project" value="UniProtKB-UniRule"/>
</dbReference>
<dbReference type="RefSeq" id="XP_005988277.1">
    <property type="nucleotide sequence ID" value="XM_005988215.2"/>
</dbReference>
<reference evidence="20" key="1">
    <citation type="submission" date="2011-08" db="EMBL/GenBank/DDBJ databases">
        <title>The draft genome of Latimeria chalumnae.</title>
        <authorList>
            <person name="Di Palma F."/>
            <person name="Alfoldi J."/>
            <person name="Johnson J."/>
            <person name="Berlin A."/>
            <person name="Gnerre S."/>
            <person name="Jaffe D."/>
            <person name="MacCallum I."/>
            <person name="Young S."/>
            <person name="Walker B.J."/>
            <person name="Lander E."/>
            <person name="Lindblad-Toh K."/>
        </authorList>
    </citation>
    <scope>NUCLEOTIDE SEQUENCE [LARGE SCALE GENOMIC DNA]</scope>
    <source>
        <strain evidence="20">Wild caught</strain>
    </source>
</reference>
<proteinExistence type="inferred from homology"/>
<dbReference type="InterPro" id="IPR017046">
    <property type="entry name" value="Prenylcysteine_Oxase1"/>
</dbReference>
<comment type="similarity">
    <text evidence="3 16">Belongs to the prenylcysteine oxidase family.</text>
</comment>
<dbReference type="HOGENOM" id="CLU_021176_1_0_1"/>
<evidence type="ECO:0000313" key="19">
    <source>
        <dbReference type="Ensembl" id="ENSLACP00000020346.2"/>
    </source>
</evidence>
<dbReference type="EMBL" id="AFYH01012358">
    <property type="status" value="NOT_ANNOTATED_CDS"/>
    <property type="molecule type" value="Genomic_DNA"/>
</dbReference>
<reference evidence="19" key="3">
    <citation type="submission" date="2025-09" db="UniProtKB">
        <authorList>
            <consortium name="Ensembl"/>
        </authorList>
    </citation>
    <scope>IDENTIFICATION</scope>
</reference>
<keyword evidence="4 16" id="KW-0285">Flavoprotein</keyword>
<dbReference type="eggNOG" id="ENOG502QSHJ">
    <property type="taxonomic scope" value="Eukaryota"/>
</dbReference>
<dbReference type="EC" id="1.8.3.5" evidence="10"/>
<name>H3BEM5_LATCH</name>
<comment type="cofactor">
    <cofactor evidence="1 16">
        <name>FAD</name>
        <dbReference type="ChEBI" id="CHEBI:57692"/>
    </cofactor>
</comment>
<protein>
    <recommendedName>
        <fullName evidence="11">Prenylcysteine oxidase 1</fullName>
        <ecNumber evidence="10">1.8.3.5</ecNumber>
    </recommendedName>
</protein>
<keyword evidence="20" id="KW-1185">Reference proteome</keyword>
<reference evidence="19" key="2">
    <citation type="submission" date="2025-08" db="UniProtKB">
        <authorList>
            <consortium name="Ensembl"/>
        </authorList>
    </citation>
    <scope>IDENTIFICATION</scope>
</reference>
<evidence type="ECO:0000256" key="14">
    <source>
        <dbReference type="ARBA" id="ARBA00048495"/>
    </source>
</evidence>
<dbReference type="CTD" id="51449"/>
<evidence type="ECO:0000256" key="13">
    <source>
        <dbReference type="ARBA" id="ARBA00047616"/>
    </source>
</evidence>
<dbReference type="Ensembl" id="ENSLACT00000020486.2">
    <property type="protein sequence ID" value="ENSLACP00000020346.2"/>
    <property type="gene ID" value="ENSLACG00000017877.2"/>
</dbReference>
<dbReference type="Pfam" id="PF13450">
    <property type="entry name" value="NAD_binding_8"/>
    <property type="match status" value="1"/>
</dbReference>
<dbReference type="FunFam" id="3.50.50.60:FF:000081">
    <property type="entry name" value="prenylcysteine oxidase 1"/>
    <property type="match status" value="1"/>
</dbReference>
<comment type="function">
    <text evidence="12">Prenylcysteine oxidase that cleaves the thioether bond of prenyl-L-cysteines, such as farnesylcysteine and geranylgeranylcysteine. Only active against free prenylcysteines and not prenylcysteine residues within prenylated proteins or peptides. Involved in the final step in the degradation of prenylated proteins, by degrading prenylcysteines after the protein has been degraded.</text>
</comment>
<comment type="catalytic activity">
    <reaction evidence="14">
        <text>an S-polyprenyl-L-cysteine + O2 + H2O = a polyprenal + L-cysteine + H2O2</text>
        <dbReference type="Rhea" id="RHEA:53892"/>
        <dbReference type="Rhea" id="RHEA-COMP:13675"/>
        <dbReference type="Rhea" id="RHEA-COMP:13676"/>
        <dbReference type="ChEBI" id="CHEBI:15377"/>
        <dbReference type="ChEBI" id="CHEBI:15379"/>
        <dbReference type="ChEBI" id="CHEBI:16240"/>
        <dbReference type="ChEBI" id="CHEBI:35235"/>
        <dbReference type="ChEBI" id="CHEBI:137934"/>
        <dbReference type="ChEBI" id="CHEBI:137935"/>
        <dbReference type="EC" id="1.8.3.5"/>
    </reaction>
    <physiologicalReaction direction="left-to-right" evidence="14">
        <dbReference type="Rhea" id="RHEA:53893"/>
    </physiologicalReaction>
</comment>
<dbReference type="EMBL" id="AFYH01012359">
    <property type="status" value="NOT_ANNOTATED_CDS"/>
    <property type="molecule type" value="Genomic_DNA"/>
</dbReference>
<dbReference type="GO" id="GO:0005764">
    <property type="term" value="C:lysosome"/>
    <property type="evidence" value="ECO:0007669"/>
    <property type="project" value="UniProtKB-SubCell"/>
</dbReference>
<keyword evidence="5 17" id="KW-0732">Signal</keyword>
<evidence type="ECO:0000313" key="20">
    <source>
        <dbReference type="Proteomes" id="UP000008672"/>
    </source>
</evidence>
<keyword evidence="9" id="KW-0458">Lysosome</keyword>
<evidence type="ECO:0000256" key="16">
    <source>
        <dbReference type="PIRNR" id="PIRNR036292"/>
    </source>
</evidence>
<comment type="subcellular location">
    <subcellularLocation>
        <location evidence="2">Lysosome</location>
    </subcellularLocation>
</comment>
<evidence type="ECO:0000256" key="6">
    <source>
        <dbReference type="ARBA" id="ARBA00022827"/>
    </source>
</evidence>
<dbReference type="GeneID" id="102366651"/>
<dbReference type="PIRSF" id="PIRSF036292">
    <property type="entry name" value="Prenylcysteine_oxidase"/>
    <property type="match status" value="1"/>
</dbReference>
<dbReference type="Bgee" id="ENSLACG00000017877">
    <property type="expression patterns" value="Expressed in pelvic fin and 6 other cell types or tissues"/>
</dbReference>
<accession>H3BEM5</accession>
<sequence length="503" mass="56831">MVRISACNLFVLSFWLSKSRGAVAKIDVDSPKKIAIVGAGIGGTSAAYFLRQHFGNGVQIDVFEKGEVGGRLATTTIYGREYETGGSIIHPLNLHMKRFVKDLGLKHRRDVGGQLGIYNGEEFVFEESSWFIINIIKMLWNYGFNFLRMQMWVEDVLDRFMRIYRYQSYEYSFTTVEKLLHAMGGDDFTRMINYTIDEALQKVGFSHKFINEIVTPVMKANYGQSVNINAFVGAVSLAGAESDLWAVEGGNKLVCSGLLYASKAHLISGTITSIELKTRPMKTGGSATLYEVNYSSDSGPSYGLYDIVVIATPMHKDKSNISFLNFSPPIKNFPGYFHTTMATLVYGRLNASFFQYQNPSQFPISTILTMDHSSLFVSSVSSLDPVRIQDDYNPKLPTESTVWKVLSQNPLSKQQLNQLFTSYNSVDETKWLAYPHYSPPERLPPIILHDRIYYVNAIEWAASAIEMSTIAAKNVALLAHHRWYQQQDKINQEGLHQRLRNEL</sequence>
<dbReference type="InParanoid" id="H3BEM5"/>
<dbReference type="KEGG" id="lcm:102366651"/>
<dbReference type="FunCoup" id="H3BEM5">
    <property type="interactions" value="695"/>
</dbReference>
<keyword evidence="6 16" id="KW-0274">FAD</keyword>
<dbReference type="OMA" id="SIGIWDG"/>
<dbReference type="Pfam" id="PF07156">
    <property type="entry name" value="Prenylcys_lyase"/>
    <property type="match status" value="1"/>
</dbReference>
<dbReference type="GO" id="GO:0030328">
    <property type="term" value="P:prenylcysteine catabolic process"/>
    <property type="evidence" value="ECO:0007669"/>
    <property type="project" value="UniProtKB-UniRule"/>
</dbReference>
<feature type="signal peptide" evidence="17">
    <location>
        <begin position="1"/>
        <end position="24"/>
    </location>
</feature>
<dbReference type="OrthoDB" id="437369at2759"/>